<gene>
    <name evidence="2" type="ORF">Pfra01_002560300</name>
</gene>
<feature type="compositionally biased region" description="Low complexity" evidence="1">
    <location>
        <begin position="8"/>
        <end position="20"/>
    </location>
</feature>
<sequence>MAVSTSGSPPADTAPARSPTTAPPLAPSAAETAGPQLAAELGQPGRFASTSLTRPSASRAGSASSSARSPTPVTAESSTEPEDSVVGSTSPPLSSASSAPSQPPSVSLGLRSGADDSLSSPPDVSRCRKDVGSAWTS</sequence>
<dbReference type="AlphaFoldDB" id="A0A9W6YBH3"/>
<dbReference type="EMBL" id="BSXT01004939">
    <property type="protein sequence ID" value="GMF59290.1"/>
    <property type="molecule type" value="Genomic_DNA"/>
</dbReference>
<proteinExistence type="predicted"/>
<dbReference type="Proteomes" id="UP001165121">
    <property type="component" value="Unassembled WGS sequence"/>
</dbReference>
<evidence type="ECO:0000313" key="3">
    <source>
        <dbReference type="Proteomes" id="UP001165121"/>
    </source>
</evidence>
<keyword evidence="3" id="KW-1185">Reference proteome</keyword>
<reference evidence="2" key="1">
    <citation type="submission" date="2023-04" db="EMBL/GenBank/DDBJ databases">
        <title>Phytophthora fragariaefolia NBRC 109709.</title>
        <authorList>
            <person name="Ichikawa N."/>
            <person name="Sato H."/>
            <person name="Tonouchi N."/>
        </authorList>
    </citation>
    <scope>NUCLEOTIDE SEQUENCE</scope>
    <source>
        <strain evidence="2">NBRC 109709</strain>
    </source>
</reference>
<protein>
    <submittedName>
        <fullName evidence="2">Unnamed protein product</fullName>
    </submittedName>
</protein>
<feature type="region of interest" description="Disordered" evidence="1">
    <location>
        <begin position="1"/>
        <end position="137"/>
    </location>
</feature>
<comment type="caution">
    <text evidence="2">The sequence shown here is derived from an EMBL/GenBank/DDBJ whole genome shotgun (WGS) entry which is preliminary data.</text>
</comment>
<accession>A0A9W6YBH3</accession>
<name>A0A9W6YBH3_9STRA</name>
<feature type="compositionally biased region" description="Low complexity" evidence="1">
    <location>
        <begin position="53"/>
        <end position="75"/>
    </location>
</feature>
<organism evidence="2 3">
    <name type="scientific">Phytophthora fragariaefolia</name>
    <dbReference type="NCBI Taxonomy" id="1490495"/>
    <lineage>
        <taxon>Eukaryota</taxon>
        <taxon>Sar</taxon>
        <taxon>Stramenopiles</taxon>
        <taxon>Oomycota</taxon>
        <taxon>Peronosporomycetes</taxon>
        <taxon>Peronosporales</taxon>
        <taxon>Peronosporaceae</taxon>
        <taxon>Phytophthora</taxon>
    </lineage>
</organism>
<evidence type="ECO:0000256" key="1">
    <source>
        <dbReference type="SAM" id="MobiDB-lite"/>
    </source>
</evidence>
<evidence type="ECO:0000313" key="2">
    <source>
        <dbReference type="EMBL" id="GMF59290.1"/>
    </source>
</evidence>
<feature type="compositionally biased region" description="Low complexity" evidence="1">
    <location>
        <begin position="88"/>
        <end position="107"/>
    </location>
</feature>